<gene>
    <name evidence="2" type="ORF">RHP49_16895</name>
</gene>
<dbReference type="Pfam" id="PF09848">
    <property type="entry name" value="SLFN-g3_helicase"/>
    <property type="match status" value="1"/>
</dbReference>
<evidence type="ECO:0000259" key="1">
    <source>
        <dbReference type="Pfam" id="PF09848"/>
    </source>
</evidence>
<protein>
    <submittedName>
        <fullName evidence="2">DUF2075 domain-containing protein</fullName>
    </submittedName>
</protein>
<dbReference type="InterPro" id="IPR018647">
    <property type="entry name" value="SLFN_3-like_DNA/RNA_helicase"/>
</dbReference>
<accession>A0ABY9Y2S8</accession>
<proteinExistence type="predicted"/>
<evidence type="ECO:0000313" key="2">
    <source>
        <dbReference type="EMBL" id="WNH12552.1"/>
    </source>
</evidence>
<dbReference type="Gene3D" id="3.40.50.300">
    <property type="entry name" value="P-loop containing nucleotide triphosphate hydrolases"/>
    <property type="match status" value="1"/>
</dbReference>
<organism evidence="2 3">
    <name type="scientific">Thalassobellus suaedae</name>
    <dbReference type="NCBI Taxonomy" id="3074124"/>
    <lineage>
        <taxon>Bacteria</taxon>
        <taxon>Pseudomonadati</taxon>
        <taxon>Bacteroidota</taxon>
        <taxon>Flavobacteriia</taxon>
        <taxon>Flavobacteriales</taxon>
        <taxon>Flavobacteriaceae</taxon>
        <taxon>Thalassobellus</taxon>
    </lineage>
</organism>
<reference evidence="2 3" key="1">
    <citation type="submission" date="2023-09" db="EMBL/GenBank/DDBJ databases">
        <title>Thalassobella suaedae gen. nov., sp. nov., a marine bacterium of the family Flavobacteriaceae isolated from a halophyte Suaeda japonica.</title>
        <authorList>
            <person name="Lee S.Y."/>
            <person name="Hwang C.Y."/>
        </authorList>
    </citation>
    <scope>NUCLEOTIDE SEQUENCE [LARGE SCALE GENOMIC DNA]</scope>
    <source>
        <strain evidence="2 3">HL-DH10</strain>
    </source>
</reference>
<name>A0ABY9Y2S8_9FLAO</name>
<feature type="domain" description="Schlafen group 3-like DNA/RNA helicase" evidence="1">
    <location>
        <begin position="233"/>
        <end position="626"/>
    </location>
</feature>
<dbReference type="InterPro" id="IPR027417">
    <property type="entry name" value="P-loop_NTPase"/>
</dbReference>
<dbReference type="Proteomes" id="UP001303407">
    <property type="component" value="Chromosome"/>
</dbReference>
<keyword evidence="3" id="KW-1185">Reference proteome</keyword>
<dbReference type="EMBL" id="CP134536">
    <property type="protein sequence ID" value="WNH12552.1"/>
    <property type="molecule type" value="Genomic_DNA"/>
</dbReference>
<dbReference type="RefSeq" id="WP_415862535.1">
    <property type="nucleotide sequence ID" value="NZ_CP134536.1"/>
</dbReference>
<sequence length="705" mass="80981">MKRAYYSNTIQNFIEDNDSRILGELSLYHTYALEELQRNAWIGQIEVLKEQLIQFQAGKIYFEFAIPRMGKRVDIIIIIKHIIFVIEFKVGDNTYGNHAIEQVIDYTLDLKNFHQGSHNTTLIPVLVSTHAQDFENEQVDIDAYVTAAKTNRYNLGTYLKKVLENSNGNEIDTFAWENSIYKPTPTIVEAAQALYKGHNVKEISRSDSGAINLSRTADCLNEVIEYSKTHSKKSICFVTGVPGAGKTLAGLNIANERMKSDEDEHAVFLSGNGPLVAVLREALTRDEVLTAKTKGELLTKKQAAIRANAFIQNIHHFRDDNLISTKEPVEKVVVFDEAQRAWTNEKATSFMKVKKGIADFNMSEPEFLIDVMNRHEDWCTIICLIGGGQEINTGEAGLEAWISALKDHYSEWDIHYSDLIIENDNYIRNKDIKRWVTNNGIKEQDLHLAISIRSFRSEQLSNFIHELLELNFNNAQSLFNQIKKDFPIVITRDLDIAKNWLRGMAKGTERTGVVGSSGARRLRPFGIDVKNEIAPSNWFLDGKEDVRSSYFLEIVATEFDIQGLEIDWVCLTWGADFFMDNDQWGYQKFKGSKWQNINQDIIRQYLKNAYRVLLTRARQGMVIFIPEGSEIDHTRPIFLYDGTYDYFKKLGIPELLTKVFKERKPEFNTSSYKQVKANNQPKTEVNRTQNKQLHLKLNEAIKRKE</sequence>
<dbReference type="SUPFAM" id="SSF52540">
    <property type="entry name" value="P-loop containing nucleoside triphosphate hydrolases"/>
    <property type="match status" value="2"/>
</dbReference>
<evidence type="ECO:0000313" key="3">
    <source>
        <dbReference type="Proteomes" id="UP001303407"/>
    </source>
</evidence>